<dbReference type="EMBL" id="AHIH01000016">
    <property type="protein sequence ID" value="EHN67929.1"/>
    <property type="molecule type" value="Genomic_DNA"/>
</dbReference>
<evidence type="ECO:0000313" key="2">
    <source>
        <dbReference type="EMBL" id="EHN67929.1"/>
    </source>
</evidence>
<proteinExistence type="predicted"/>
<evidence type="ECO:0000256" key="1">
    <source>
        <dbReference type="SAM" id="SignalP"/>
    </source>
</evidence>
<feature type="chain" id="PRO_5043741265" evidence="1">
    <location>
        <begin position="21"/>
        <end position="166"/>
    </location>
</feature>
<dbReference type="RefSeq" id="WP_005424071.1">
    <property type="nucleotide sequence ID" value="NZ_JH584330.1"/>
</dbReference>
<gene>
    <name evidence="2" type="ORF">VFSR5_2746</name>
</gene>
<feature type="signal peptide" evidence="1">
    <location>
        <begin position="1"/>
        <end position="20"/>
    </location>
</feature>
<reference evidence="2 3" key="1">
    <citation type="journal article" date="2012" name="J. Bacteriol.">
        <title>Draft Genome Sequence of Vibrio fischeri SR5, a Strain Isolated from the Light Organ of the Mediterranean Squid Sepiola robusta.</title>
        <authorList>
            <person name="Gyllborg M.C."/>
            <person name="Sahl J.W."/>
            <person name="Cronin D.C.III."/>
            <person name="Rasko D.A."/>
            <person name="Mandel M.J."/>
        </authorList>
    </citation>
    <scope>NUCLEOTIDE SEQUENCE [LARGE SCALE GENOMIC DNA]</scope>
    <source>
        <strain evidence="2 3">SR5</strain>
    </source>
</reference>
<accession>A0AAV3EMR6</accession>
<name>A0AAV3EMR6_ALIFS</name>
<keyword evidence="1" id="KW-0732">Signal</keyword>
<organism evidence="2 3">
    <name type="scientific">Aliivibrio fischeri SR5</name>
    <dbReference type="NCBI Taxonomy" id="1088719"/>
    <lineage>
        <taxon>Bacteria</taxon>
        <taxon>Pseudomonadati</taxon>
        <taxon>Pseudomonadota</taxon>
        <taxon>Gammaproteobacteria</taxon>
        <taxon>Vibrionales</taxon>
        <taxon>Vibrionaceae</taxon>
        <taxon>Aliivibrio</taxon>
    </lineage>
</organism>
<dbReference type="AlphaFoldDB" id="A0AAV3EMR6"/>
<dbReference type="Proteomes" id="UP000004521">
    <property type="component" value="Unassembled WGS sequence"/>
</dbReference>
<comment type="caution">
    <text evidence="2">The sequence shown here is derived from an EMBL/GenBank/DDBJ whole genome shotgun (WGS) entry which is preliminary data.</text>
</comment>
<protein>
    <submittedName>
        <fullName evidence="2">Uncharacterized protein</fullName>
    </submittedName>
</protein>
<sequence>MLRYIAILTLLILQVRTVQASETKTEIFPWSKGINSAMTVTYHNRNDITKKYRQTWVANIYSDKYSQPHMILSYNAGYQRNSCSITNLPTRIQLNVNNNPVDFSIWCDTSTNVNFVKLSPAQPKDEKRLVNTFLQTDNIITFSHKTIPELNFQLSSEMFKQIWEVN</sequence>
<evidence type="ECO:0000313" key="3">
    <source>
        <dbReference type="Proteomes" id="UP000004521"/>
    </source>
</evidence>